<name>A0A6A5XHE8_9PLEO</name>
<protein>
    <submittedName>
        <fullName evidence="3">Uncharacterized protein</fullName>
    </submittedName>
</protein>
<evidence type="ECO:0000256" key="2">
    <source>
        <dbReference type="SAM" id="Phobius"/>
    </source>
</evidence>
<feature type="transmembrane region" description="Helical" evidence="2">
    <location>
        <begin position="554"/>
        <end position="581"/>
    </location>
</feature>
<feature type="compositionally biased region" description="Polar residues" evidence="1">
    <location>
        <begin position="654"/>
        <end position="672"/>
    </location>
</feature>
<evidence type="ECO:0000313" key="3">
    <source>
        <dbReference type="EMBL" id="KAF2012695.1"/>
    </source>
</evidence>
<keyword evidence="4" id="KW-1185">Reference proteome</keyword>
<keyword evidence="2" id="KW-0812">Transmembrane</keyword>
<proteinExistence type="predicted"/>
<evidence type="ECO:0000313" key="4">
    <source>
        <dbReference type="Proteomes" id="UP000799778"/>
    </source>
</evidence>
<feature type="region of interest" description="Disordered" evidence="1">
    <location>
        <begin position="644"/>
        <end position="682"/>
    </location>
</feature>
<sequence length="682" mass="76081">MSELDDRFVHKGFWINWSQGPVMGRTITTDAQTGNTVVAILTVLVTVASGQLWNLITFLYHQSRATSKSADGLFWQQQALMRTMPAPAAMLTDTIKLYWTWKQTSDRAFLRCLPQVVFSVCFIAIAIISGLFSSYVVDTSNLEVLINSPYCGQLNYTTLYMYQQSTNSLFANLFPAMETYARECYQNKTKLPARCQNIFIRPNVSFTANPVACPWEKSMCLDYTSLPAIEMDSGYVDFKKHLGYNLRDKDNVQLRKKTTCNVLPLDGHNQVRNASAWKNRFAKKQEPDQKIIAYQYGNWTAMTPEELPGDSFLLPLRVTGYLTEGLISYAMADPGIPGFVPIVPLRRSDADVALMAVRMNQVTYATPVDDPLFSAHRNLSYPSLSPDRETEVWYEADQASSFVGCAEQYQFCVGSSGESGRCTELSGLPGDFSPGGILNPNDVQLTLLNLLRSVLTLNDVSLGTAVEILQAKSMESNGRFMGLPEDQWIKEIVGWNAFAWSGIQTLLTDYAVGLKMRDEENADIYVDKPTTPAGKQLCQSVKMKKSGGFANINVFGLAFIVTVTVTVTAFNMMVLRVFIFLSRFRRALAPRIDHWVQDGIFQLQRRAFQSEGQGSWLGSEKEIPHTTKSEHLAKLPNGSTATIAIDAESPKPTPSSTFSDMTKTETNVAKTEVTSESKSIRE</sequence>
<feature type="transmembrane region" description="Helical" evidence="2">
    <location>
        <begin position="37"/>
        <end position="60"/>
    </location>
</feature>
<evidence type="ECO:0000256" key="1">
    <source>
        <dbReference type="SAM" id="MobiDB-lite"/>
    </source>
</evidence>
<keyword evidence="2" id="KW-1133">Transmembrane helix</keyword>
<reference evidence="3" key="1">
    <citation type="journal article" date="2020" name="Stud. Mycol.">
        <title>101 Dothideomycetes genomes: a test case for predicting lifestyles and emergence of pathogens.</title>
        <authorList>
            <person name="Haridas S."/>
            <person name="Albert R."/>
            <person name="Binder M."/>
            <person name="Bloem J."/>
            <person name="Labutti K."/>
            <person name="Salamov A."/>
            <person name="Andreopoulos B."/>
            <person name="Baker S."/>
            <person name="Barry K."/>
            <person name="Bills G."/>
            <person name="Bluhm B."/>
            <person name="Cannon C."/>
            <person name="Castanera R."/>
            <person name="Culley D."/>
            <person name="Daum C."/>
            <person name="Ezra D."/>
            <person name="Gonzalez J."/>
            <person name="Henrissat B."/>
            <person name="Kuo A."/>
            <person name="Liang C."/>
            <person name="Lipzen A."/>
            <person name="Lutzoni F."/>
            <person name="Magnuson J."/>
            <person name="Mondo S."/>
            <person name="Nolan M."/>
            <person name="Ohm R."/>
            <person name="Pangilinan J."/>
            <person name="Park H.-J."/>
            <person name="Ramirez L."/>
            <person name="Alfaro M."/>
            <person name="Sun H."/>
            <person name="Tritt A."/>
            <person name="Yoshinaga Y."/>
            <person name="Zwiers L.-H."/>
            <person name="Turgeon B."/>
            <person name="Goodwin S."/>
            <person name="Spatafora J."/>
            <person name="Crous P."/>
            <person name="Grigoriev I."/>
        </authorList>
    </citation>
    <scope>NUCLEOTIDE SEQUENCE</scope>
    <source>
        <strain evidence="3">CBS 175.79</strain>
    </source>
</reference>
<dbReference type="AlphaFoldDB" id="A0A6A5XHE8"/>
<dbReference type="GeneID" id="54289642"/>
<dbReference type="OrthoDB" id="3540210at2759"/>
<dbReference type="Proteomes" id="UP000799778">
    <property type="component" value="Unassembled WGS sequence"/>
</dbReference>
<organism evidence="3 4">
    <name type="scientific">Aaosphaeria arxii CBS 175.79</name>
    <dbReference type="NCBI Taxonomy" id="1450172"/>
    <lineage>
        <taxon>Eukaryota</taxon>
        <taxon>Fungi</taxon>
        <taxon>Dikarya</taxon>
        <taxon>Ascomycota</taxon>
        <taxon>Pezizomycotina</taxon>
        <taxon>Dothideomycetes</taxon>
        <taxon>Pleosporomycetidae</taxon>
        <taxon>Pleosporales</taxon>
        <taxon>Pleosporales incertae sedis</taxon>
        <taxon>Aaosphaeria</taxon>
    </lineage>
</organism>
<gene>
    <name evidence="3" type="ORF">BU24DRAFT_465061</name>
</gene>
<keyword evidence="2" id="KW-0472">Membrane</keyword>
<feature type="transmembrane region" description="Helical" evidence="2">
    <location>
        <begin position="116"/>
        <end position="137"/>
    </location>
</feature>
<accession>A0A6A5XHE8</accession>
<feature type="compositionally biased region" description="Basic and acidic residues" evidence="1">
    <location>
        <begin position="673"/>
        <end position="682"/>
    </location>
</feature>
<dbReference type="EMBL" id="ML978072">
    <property type="protein sequence ID" value="KAF2012695.1"/>
    <property type="molecule type" value="Genomic_DNA"/>
</dbReference>
<dbReference type="RefSeq" id="XP_033381034.1">
    <property type="nucleotide sequence ID" value="XM_033532245.1"/>
</dbReference>